<dbReference type="AlphaFoldDB" id="A0A6A6YEX8"/>
<gene>
    <name evidence="1 3" type="ORF">BDZ99DRAFT_573220</name>
</gene>
<reference evidence="3" key="3">
    <citation type="submission" date="2025-04" db="UniProtKB">
        <authorList>
            <consortium name="RefSeq"/>
        </authorList>
    </citation>
    <scope>IDENTIFICATION</scope>
    <source>
        <strain evidence="3">CBS 304.34</strain>
    </source>
</reference>
<dbReference type="EMBL" id="MU003705">
    <property type="protein sequence ID" value="KAF2807386.1"/>
    <property type="molecule type" value="Genomic_DNA"/>
</dbReference>
<sequence>MRTISWEDHDFYASRESLADIDSRLEGYTSIVFPELADTLNDDAINFVAHILAYDIHMLTLANEDAHPTGTFHGRNGANVVGVAVLRHFCDRDGHLFDEATAIRLSKVQARLLRRLCQVANPEHTHDLQRAILDDVKKWEDTKAMDNTEVALENRLTDTVIMCELSSLSLHNESDHRV</sequence>
<evidence type="ECO:0000313" key="2">
    <source>
        <dbReference type="Proteomes" id="UP000504636"/>
    </source>
</evidence>
<evidence type="ECO:0000313" key="1">
    <source>
        <dbReference type="EMBL" id="KAF2807386.1"/>
    </source>
</evidence>
<organism evidence="1">
    <name type="scientific">Mytilinidion resinicola</name>
    <dbReference type="NCBI Taxonomy" id="574789"/>
    <lineage>
        <taxon>Eukaryota</taxon>
        <taxon>Fungi</taxon>
        <taxon>Dikarya</taxon>
        <taxon>Ascomycota</taxon>
        <taxon>Pezizomycotina</taxon>
        <taxon>Dothideomycetes</taxon>
        <taxon>Pleosporomycetidae</taxon>
        <taxon>Mytilinidiales</taxon>
        <taxon>Mytilinidiaceae</taxon>
        <taxon>Mytilinidion</taxon>
    </lineage>
</organism>
<dbReference type="RefSeq" id="XP_033574350.1">
    <property type="nucleotide sequence ID" value="XM_033728272.1"/>
</dbReference>
<accession>A0A6A6YEX8</accession>
<dbReference type="GeneID" id="54469165"/>
<reference evidence="3" key="2">
    <citation type="submission" date="2020-04" db="EMBL/GenBank/DDBJ databases">
        <authorList>
            <consortium name="NCBI Genome Project"/>
        </authorList>
    </citation>
    <scope>NUCLEOTIDE SEQUENCE</scope>
    <source>
        <strain evidence="3">CBS 304.34</strain>
    </source>
</reference>
<protein>
    <submittedName>
        <fullName evidence="1 3">Uncharacterized protein</fullName>
    </submittedName>
</protein>
<dbReference type="Proteomes" id="UP000504636">
    <property type="component" value="Unplaced"/>
</dbReference>
<name>A0A6A6YEX8_9PEZI</name>
<reference evidence="1 3" key="1">
    <citation type="journal article" date="2020" name="Stud. Mycol.">
        <title>101 Dothideomycetes genomes: a test case for predicting lifestyles and emergence of pathogens.</title>
        <authorList>
            <person name="Haridas S."/>
            <person name="Albert R."/>
            <person name="Binder M."/>
            <person name="Bloem J."/>
            <person name="Labutti K."/>
            <person name="Salamov A."/>
            <person name="Andreopoulos B."/>
            <person name="Baker S."/>
            <person name="Barry K."/>
            <person name="Bills G."/>
            <person name="Bluhm B."/>
            <person name="Cannon C."/>
            <person name="Castanera R."/>
            <person name="Culley D."/>
            <person name="Daum C."/>
            <person name="Ezra D."/>
            <person name="Gonzalez J."/>
            <person name="Henrissat B."/>
            <person name="Kuo A."/>
            <person name="Liang C."/>
            <person name="Lipzen A."/>
            <person name="Lutzoni F."/>
            <person name="Magnuson J."/>
            <person name="Mondo S."/>
            <person name="Nolan M."/>
            <person name="Ohm R."/>
            <person name="Pangilinan J."/>
            <person name="Park H.-J."/>
            <person name="Ramirez L."/>
            <person name="Alfaro M."/>
            <person name="Sun H."/>
            <person name="Tritt A."/>
            <person name="Yoshinaga Y."/>
            <person name="Zwiers L.-H."/>
            <person name="Turgeon B."/>
            <person name="Goodwin S."/>
            <person name="Spatafora J."/>
            <person name="Crous P."/>
            <person name="Grigoriev I."/>
        </authorList>
    </citation>
    <scope>NUCLEOTIDE SEQUENCE</scope>
    <source>
        <strain evidence="1 3">CBS 304.34</strain>
    </source>
</reference>
<keyword evidence="2" id="KW-1185">Reference proteome</keyword>
<proteinExistence type="predicted"/>
<evidence type="ECO:0000313" key="3">
    <source>
        <dbReference type="RefSeq" id="XP_033574350.1"/>
    </source>
</evidence>